<accession>A0ACB0LQ21</accession>
<evidence type="ECO:0000313" key="2">
    <source>
        <dbReference type="Proteomes" id="UP001177021"/>
    </source>
</evidence>
<comment type="caution">
    <text evidence="1">The sequence shown here is derived from an EMBL/GenBank/DDBJ whole genome shotgun (WGS) entry which is preliminary data.</text>
</comment>
<reference evidence="1" key="1">
    <citation type="submission" date="2023-10" db="EMBL/GenBank/DDBJ databases">
        <authorList>
            <person name="Rodriguez Cubillos JULIANA M."/>
            <person name="De Vega J."/>
        </authorList>
    </citation>
    <scope>NUCLEOTIDE SEQUENCE</scope>
</reference>
<name>A0ACB0LQ21_TRIPR</name>
<proteinExistence type="predicted"/>
<organism evidence="1 2">
    <name type="scientific">Trifolium pratense</name>
    <name type="common">Red clover</name>
    <dbReference type="NCBI Taxonomy" id="57577"/>
    <lineage>
        <taxon>Eukaryota</taxon>
        <taxon>Viridiplantae</taxon>
        <taxon>Streptophyta</taxon>
        <taxon>Embryophyta</taxon>
        <taxon>Tracheophyta</taxon>
        <taxon>Spermatophyta</taxon>
        <taxon>Magnoliopsida</taxon>
        <taxon>eudicotyledons</taxon>
        <taxon>Gunneridae</taxon>
        <taxon>Pentapetalae</taxon>
        <taxon>rosids</taxon>
        <taxon>fabids</taxon>
        <taxon>Fabales</taxon>
        <taxon>Fabaceae</taxon>
        <taxon>Papilionoideae</taxon>
        <taxon>50 kb inversion clade</taxon>
        <taxon>NPAAA clade</taxon>
        <taxon>Hologalegina</taxon>
        <taxon>IRL clade</taxon>
        <taxon>Trifolieae</taxon>
        <taxon>Trifolium</taxon>
    </lineage>
</organism>
<dbReference type="Proteomes" id="UP001177021">
    <property type="component" value="Unassembled WGS sequence"/>
</dbReference>
<evidence type="ECO:0000313" key="1">
    <source>
        <dbReference type="EMBL" id="CAJ2670512.1"/>
    </source>
</evidence>
<dbReference type="EMBL" id="CASHSV030000615">
    <property type="protein sequence ID" value="CAJ2670512.1"/>
    <property type="molecule type" value="Genomic_DNA"/>
</dbReference>
<keyword evidence="2" id="KW-1185">Reference proteome</keyword>
<sequence>MLPYIQTLCHRFPNLTSIHIKTVLGDVNDLLCQISKFSFKLKSLKLSNINKFPTKGLRVLSKKFTTLTSLTCFNIHYLNNKPFALISNCFPLLEEFHLWQNSCIDNLQDGVITMLMALPKLRKINLSSYYGHYSKINDGFLLNLCKNCEFLEEIVIFIYCPLLTQDGIASAIRERPSLTSLSISFRCNGNQNNINSHVIDSFVRLKGLTCLDFWDTEISDELLSYIATEDLPLRRLVLQNCTGYSYAGIVSLLSKCQHIQHLDLRRTEFLNDQHVVQLSLSMRNLVSINLSECDMLTKLALFELVRKCPLLSEIKMENIWSEIVENSDSMMDFGVYPQLKSLHLADNLWLTDENINTFASIFPNLQLLDLNSCTGTVRFYVAYTLYVLCIHFIYPLNLILIFKFYISKTHTGTVRFYVAFIICSMFCVSILFIH</sequence>
<protein>
    <submittedName>
        <fullName evidence="1">Uncharacterized protein</fullName>
    </submittedName>
</protein>
<gene>
    <name evidence="1" type="ORF">MILVUS5_LOCUS34536</name>
</gene>